<evidence type="ECO:0000256" key="21">
    <source>
        <dbReference type="SAM" id="Phobius"/>
    </source>
</evidence>
<evidence type="ECO:0000259" key="23">
    <source>
        <dbReference type="SMART" id="SM00079"/>
    </source>
</evidence>
<dbReference type="WBParaSite" id="PSAMB.scaffold1499size37286.g13599.t1">
    <property type="protein sequence ID" value="PSAMB.scaffold1499size37286.g13599.t1"/>
    <property type="gene ID" value="PSAMB.scaffold1499size37286.g13599"/>
</dbReference>
<dbReference type="FunFam" id="1.10.287.70:FF:000064">
    <property type="entry name" value="Glutamate receptor ionotropic, kainate"/>
    <property type="match status" value="1"/>
</dbReference>
<evidence type="ECO:0000256" key="17">
    <source>
        <dbReference type="PIRSR" id="PIRSR601508-1"/>
    </source>
</evidence>
<evidence type="ECO:0000256" key="18">
    <source>
        <dbReference type="PIRSR" id="PIRSR601508-2"/>
    </source>
</evidence>
<keyword evidence="7" id="KW-0770">Synapse</keyword>
<keyword evidence="5 22" id="KW-0732">Signal</keyword>
<evidence type="ECO:0000256" key="6">
    <source>
        <dbReference type="ARBA" id="ARBA00022989"/>
    </source>
</evidence>
<evidence type="ECO:0000259" key="24">
    <source>
        <dbReference type="SMART" id="SM00918"/>
    </source>
</evidence>
<dbReference type="FunFam" id="3.40.190.10:FF:000024">
    <property type="entry name" value="Glutamate receptor, ionotropic, delta 1"/>
    <property type="match status" value="1"/>
</dbReference>
<keyword evidence="2" id="KW-0813">Transport</keyword>
<feature type="domain" description="Ionotropic glutamate receptor C-terminal" evidence="23">
    <location>
        <begin position="496"/>
        <end position="892"/>
    </location>
</feature>
<evidence type="ECO:0000256" key="19">
    <source>
        <dbReference type="PIRSR" id="PIRSR601508-3"/>
    </source>
</evidence>
<keyword evidence="6 21" id="KW-1133">Transmembrane helix</keyword>
<evidence type="ECO:0000256" key="10">
    <source>
        <dbReference type="ARBA" id="ARBA00023170"/>
    </source>
</evidence>
<reference evidence="26" key="1">
    <citation type="submission" date="2022-11" db="UniProtKB">
        <authorList>
            <consortium name="WormBaseParasite"/>
        </authorList>
    </citation>
    <scope>IDENTIFICATION</scope>
</reference>
<feature type="binding site" evidence="17">
    <location>
        <position position="760"/>
    </location>
    <ligand>
        <name>L-glutamate</name>
        <dbReference type="ChEBI" id="CHEBI:29985"/>
    </ligand>
</feature>
<dbReference type="PANTHER" id="PTHR18966">
    <property type="entry name" value="IONOTROPIC GLUTAMATE RECEPTOR"/>
    <property type="match status" value="1"/>
</dbReference>
<dbReference type="GO" id="GO:0004970">
    <property type="term" value="F:glutamate-gated receptor activity"/>
    <property type="evidence" value="ECO:0007669"/>
    <property type="project" value="UniProtKB-ARBA"/>
</dbReference>
<comment type="similarity">
    <text evidence="1">Belongs to the glutamate-gated ion channel (TC 1.A.10.1) family.</text>
</comment>
<accession>A0A914V469</accession>
<comment type="subcellular location">
    <subcellularLocation>
        <location evidence="15">Postsynaptic cell membrane</location>
        <topology evidence="15">Multi-pass membrane protein</topology>
    </subcellularLocation>
</comment>
<keyword evidence="25" id="KW-1185">Reference proteome</keyword>
<dbReference type="FunFam" id="3.40.190.10:FF:000241">
    <property type="entry name" value="Glutamate receptor 2"/>
    <property type="match status" value="1"/>
</dbReference>
<feature type="domain" description="Ionotropic glutamate receptor L-glutamate and glycine-binding" evidence="24">
    <location>
        <begin position="506"/>
        <end position="579"/>
    </location>
</feature>
<keyword evidence="10" id="KW-0675">Receptor</keyword>
<evidence type="ECO:0000256" key="9">
    <source>
        <dbReference type="ARBA" id="ARBA00023136"/>
    </source>
</evidence>
<keyword evidence="12" id="KW-0628">Postsynaptic cell membrane</keyword>
<feature type="transmembrane region" description="Helical" evidence="21">
    <location>
        <begin position="710"/>
        <end position="732"/>
    </location>
</feature>
<evidence type="ECO:0000256" key="15">
    <source>
        <dbReference type="ARBA" id="ARBA00034104"/>
    </source>
</evidence>
<evidence type="ECO:0000313" key="25">
    <source>
        <dbReference type="Proteomes" id="UP000887566"/>
    </source>
</evidence>
<feature type="site" description="Crucial to convey clamshell closure to channel opening" evidence="18">
    <location>
        <position position="739"/>
    </location>
</feature>
<dbReference type="InterPro" id="IPR015683">
    <property type="entry name" value="Ionotropic_Glu_rcpt"/>
</dbReference>
<feature type="chain" id="PRO_5036769624" description="Glutamate receptor 1" evidence="22">
    <location>
        <begin position="23"/>
        <end position="983"/>
    </location>
</feature>
<evidence type="ECO:0000256" key="8">
    <source>
        <dbReference type="ARBA" id="ARBA00023065"/>
    </source>
</evidence>
<evidence type="ECO:0000256" key="1">
    <source>
        <dbReference type="ARBA" id="ARBA00008685"/>
    </source>
</evidence>
<dbReference type="InterPro" id="IPR028082">
    <property type="entry name" value="Peripla_BP_I"/>
</dbReference>
<name>A0A914V469_9BILA</name>
<keyword evidence="3" id="KW-1003">Cell membrane</keyword>
<dbReference type="SUPFAM" id="SSF53850">
    <property type="entry name" value="Periplasmic binding protein-like II"/>
    <property type="match status" value="1"/>
</dbReference>
<evidence type="ECO:0000256" key="20">
    <source>
        <dbReference type="SAM" id="MobiDB-lite"/>
    </source>
</evidence>
<sequence length="983" mass="111925">MCRYRLLPMFLSSLLIIGGGHAYPRKVPLRAFISPDTDEEADNLNSVLRFAENQFNNVQEHPFDVVLGMRVVPRNPEFESTSPPWILMETICQELKTGFMIMLGGSQDKTYSSYASISTNMKVPFIDWEQPPILPDENINLADNEQNSVVASHKDIPLIYGIRPPMGEILADYILMKKWNQIVYMHDGRNAAKTLDWMLHYLKQRQSEFVVQIDPYQFPEEIGDFREFLNQFHRRHYFPAPNATFEEMEHDVLNKPSMKVVVDLSTSYRHRGFLHALQDSILIKQRYHYVLANFGFDESDAEIFRYSLINITAFQVLNRADKNFRRVSEAYGEYVSERGDVAELLTEAAFAHDALLVAGAAIQKTLEKNDSLFAHNFRHHQLFNNGYKGLYCNPTEDKDNPGRQFEVFEHGDRIAEGLSQVVLDTADGTLTGRIEFNASTGLRQNFSAVAVEIIPGVMNPRSGRRETNWKQGRGFSEPTEPVIPISRPIQPPVKKVYRIVTVEMKPFVMQKKVTDGKVLVGNDRYEGFCIDMMAELKKNISDHKLFKDFEYEFYVAKGNKYGAKQKDGSWDGMIGDLLNDEAIAAVGPLTINKERERVVDFSKPFMTTGISIMIKKPEKQEFSVFSFLQPLGMDIWLFILCSYIGVSMVIYLVSRVSPYEWRTEETAEGGYVISNDFTVYNCLWFTLAAFMQQGTDILPRSLSGRVASSAWWFFTLIMVASYTANLAAFLTLEKMTPPIESVDDLASQHRIDYGIASGGSTQAFFADSAVPIYQKMWQYMYSRNEQQKAEHLVKTGSTNGTQTIMVRTYAEGIAKVRESKGLYAFLLEETANEYENTRKPCDTMKVGSRLNSLGYGVATKIGSDLRDPINFAILYLQERGELKKLENKWWYDRGQCDQGAPDGGESSSLNLSKVAGIFYILMGGMVLSLVTAFSEYLFQSRRQTLRSRKECQSVRMQMDCVREPLKGREEGEANNAFSPVALN</sequence>
<dbReference type="InterPro" id="IPR001508">
    <property type="entry name" value="Iono_Glu_rcpt_met"/>
</dbReference>
<feature type="region of interest" description="Disordered" evidence="20">
    <location>
        <begin position="462"/>
        <end position="483"/>
    </location>
</feature>
<keyword evidence="19" id="KW-1015">Disulfide bond</keyword>
<feature type="binding site" evidence="17">
    <location>
        <position position="595"/>
    </location>
    <ligand>
        <name>L-glutamate</name>
        <dbReference type="ChEBI" id="CHEBI:29985"/>
    </ligand>
</feature>
<dbReference type="Pfam" id="PF10613">
    <property type="entry name" value="Lig_chan-Glu_bd"/>
    <property type="match status" value="1"/>
</dbReference>
<dbReference type="PRINTS" id="PR00177">
    <property type="entry name" value="NMDARECEPTOR"/>
</dbReference>
<feature type="disulfide bond" evidence="19">
    <location>
        <begin position="841"/>
        <end position="896"/>
    </location>
</feature>
<dbReference type="Gene3D" id="3.40.50.2300">
    <property type="match status" value="3"/>
</dbReference>
<evidence type="ECO:0000256" key="11">
    <source>
        <dbReference type="ARBA" id="ARBA00023180"/>
    </source>
</evidence>
<evidence type="ECO:0000313" key="26">
    <source>
        <dbReference type="WBParaSite" id="PSAMB.scaffold1499size37286.g13599.t1"/>
    </source>
</evidence>
<organism evidence="25 26">
    <name type="scientific">Plectus sambesii</name>
    <dbReference type="NCBI Taxonomy" id="2011161"/>
    <lineage>
        <taxon>Eukaryota</taxon>
        <taxon>Metazoa</taxon>
        <taxon>Ecdysozoa</taxon>
        <taxon>Nematoda</taxon>
        <taxon>Chromadorea</taxon>
        <taxon>Plectida</taxon>
        <taxon>Plectina</taxon>
        <taxon>Plectoidea</taxon>
        <taxon>Plectidae</taxon>
        <taxon>Plectus</taxon>
    </lineage>
</organism>
<dbReference type="InterPro" id="IPR001320">
    <property type="entry name" value="Iontro_rcpt_C"/>
</dbReference>
<feature type="transmembrane region" description="Helical" evidence="21">
    <location>
        <begin position="635"/>
        <end position="653"/>
    </location>
</feature>
<feature type="binding site" evidence="17">
    <location>
        <position position="761"/>
    </location>
    <ligand>
        <name>L-glutamate</name>
        <dbReference type="ChEBI" id="CHEBI:29985"/>
    </ligand>
</feature>
<evidence type="ECO:0000256" key="4">
    <source>
        <dbReference type="ARBA" id="ARBA00022692"/>
    </source>
</evidence>
<proteinExistence type="inferred from homology"/>
<dbReference type="InterPro" id="IPR019594">
    <property type="entry name" value="Glu/Gly-bd"/>
</dbReference>
<evidence type="ECO:0000256" key="13">
    <source>
        <dbReference type="ARBA" id="ARBA00023286"/>
    </source>
</evidence>
<evidence type="ECO:0000256" key="12">
    <source>
        <dbReference type="ARBA" id="ARBA00023257"/>
    </source>
</evidence>
<keyword evidence="4 21" id="KW-0812">Transmembrane</keyword>
<keyword evidence="8" id="KW-0406">Ion transport</keyword>
<dbReference type="Gene3D" id="1.10.287.70">
    <property type="match status" value="1"/>
</dbReference>
<evidence type="ECO:0000256" key="2">
    <source>
        <dbReference type="ARBA" id="ARBA00022448"/>
    </source>
</evidence>
<dbReference type="AlphaFoldDB" id="A0A914V469"/>
<feature type="binding site" evidence="17">
    <location>
        <position position="590"/>
    </location>
    <ligand>
        <name>L-glutamate</name>
        <dbReference type="ChEBI" id="CHEBI:29985"/>
    </ligand>
</feature>
<evidence type="ECO:0000256" key="7">
    <source>
        <dbReference type="ARBA" id="ARBA00023018"/>
    </source>
</evidence>
<keyword evidence="14" id="KW-0407">Ion channel</keyword>
<evidence type="ECO:0000256" key="3">
    <source>
        <dbReference type="ARBA" id="ARBA00022475"/>
    </source>
</evidence>
<dbReference type="GO" id="GO:0008328">
    <property type="term" value="C:ionotropic glutamate receptor complex"/>
    <property type="evidence" value="ECO:0007669"/>
    <property type="project" value="UniProtKB-ARBA"/>
</dbReference>
<feature type="disulfide bond" evidence="19">
    <location>
        <begin position="92"/>
        <end position="392"/>
    </location>
</feature>
<evidence type="ECO:0000256" key="5">
    <source>
        <dbReference type="ARBA" id="ARBA00022729"/>
    </source>
</evidence>
<keyword evidence="11" id="KW-0325">Glycoprotein</keyword>
<evidence type="ECO:0000256" key="22">
    <source>
        <dbReference type="SAM" id="SignalP"/>
    </source>
</evidence>
<feature type="binding site" evidence="17">
    <location>
        <position position="828"/>
    </location>
    <ligand>
        <name>L-glutamate</name>
        <dbReference type="ChEBI" id="CHEBI:29985"/>
    </ligand>
</feature>
<dbReference type="Pfam" id="PF01094">
    <property type="entry name" value="ANF_receptor"/>
    <property type="match status" value="1"/>
</dbReference>
<dbReference type="SMART" id="SM00079">
    <property type="entry name" value="PBPe"/>
    <property type="match status" value="1"/>
</dbReference>
<feature type="binding site" evidence="17">
    <location>
        <position position="588"/>
    </location>
    <ligand>
        <name>L-glutamate</name>
        <dbReference type="ChEBI" id="CHEBI:29985"/>
    </ligand>
</feature>
<feature type="signal peptide" evidence="22">
    <location>
        <begin position="1"/>
        <end position="22"/>
    </location>
</feature>
<evidence type="ECO:0000256" key="14">
    <source>
        <dbReference type="ARBA" id="ARBA00023303"/>
    </source>
</evidence>
<dbReference type="Gene3D" id="3.40.190.10">
    <property type="entry name" value="Periplasmic binding protein-like II"/>
    <property type="match status" value="2"/>
</dbReference>
<dbReference type="SUPFAM" id="SSF53822">
    <property type="entry name" value="Periplasmic binding protein-like I"/>
    <property type="match status" value="1"/>
</dbReference>
<dbReference type="Proteomes" id="UP000887566">
    <property type="component" value="Unplaced"/>
</dbReference>
<protein>
    <recommendedName>
        <fullName evidence="16">Glutamate receptor 1</fullName>
    </recommendedName>
</protein>
<keyword evidence="9 21" id="KW-0472">Membrane</keyword>
<dbReference type="InterPro" id="IPR001828">
    <property type="entry name" value="ANF_lig-bd_rcpt"/>
</dbReference>
<keyword evidence="13" id="KW-1071">Ligand-gated ion channel</keyword>
<dbReference type="SMART" id="SM00918">
    <property type="entry name" value="Lig_chan-Glu_bd"/>
    <property type="match status" value="1"/>
</dbReference>
<evidence type="ECO:0000256" key="16">
    <source>
        <dbReference type="ARBA" id="ARBA00072754"/>
    </source>
</evidence>
<dbReference type="Pfam" id="PF00060">
    <property type="entry name" value="Lig_chan"/>
    <property type="match status" value="1"/>
</dbReference>
<feature type="transmembrane region" description="Helical" evidence="21">
    <location>
        <begin position="916"/>
        <end position="938"/>
    </location>
</feature>
<dbReference type="GO" id="GO:0045211">
    <property type="term" value="C:postsynaptic membrane"/>
    <property type="evidence" value="ECO:0007669"/>
    <property type="project" value="UniProtKB-SubCell"/>
</dbReference>
<dbReference type="SUPFAM" id="SSF81324">
    <property type="entry name" value="Voltage-gated potassium channels"/>
    <property type="match status" value="1"/>
</dbReference>